<dbReference type="GO" id="GO:0003677">
    <property type="term" value="F:DNA binding"/>
    <property type="evidence" value="ECO:0007669"/>
    <property type="project" value="InterPro"/>
</dbReference>
<dbReference type="PANTHER" id="PTHR37299:SF1">
    <property type="entry name" value="STAGE 0 SPORULATION PROTEIN A HOMOLOG"/>
    <property type="match status" value="1"/>
</dbReference>
<name>A0A504IUQ9_9FLAO</name>
<dbReference type="Pfam" id="PF04397">
    <property type="entry name" value="LytTR"/>
    <property type="match status" value="1"/>
</dbReference>
<dbReference type="OrthoDB" id="1118393at2"/>
<keyword evidence="1" id="KW-1133">Transmembrane helix</keyword>
<organism evidence="3 4">
    <name type="scientific">Aquimarina algicola</name>
    <dbReference type="NCBI Taxonomy" id="2589995"/>
    <lineage>
        <taxon>Bacteria</taxon>
        <taxon>Pseudomonadati</taxon>
        <taxon>Bacteroidota</taxon>
        <taxon>Flavobacteriia</taxon>
        <taxon>Flavobacteriales</taxon>
        <taxon>Flavobacteriaceae</taxon>
        <taxon>Aquimarina</taxon>
    </lineage>
</organism>
<dbReference type="InterPro" id="IPR046947">
    <property type="entry name" value="LytR-like"/>
</dbReference>
<dbReference type="PANTHER" id="PTHR37299">
    <property type="entry name" value="TRANSCRIPTIONAL REGULATOR-RELATED"/>
    <property type="match status" value="1"/>
</dbReference>
<gene>
    <name evidence="3" type="ORF">FHK87_21810</name>
</gene>
<keyword evidence="4" id="KW-1185">Reference proteome</keyword>
<comment type="caution">
    <text evidence="3">The sequence shown here is derived from an EMBL/GenBank/DDBJ whole genome shotgun (WGS) entry which is preliminary data.</text>
</comment>
<feature type="domain" description="HTH LytTR-type" evidence="2">
    <location>
        <begin position="192"/>
        <end position="290"/>
    </location>
</feature>
<keyword evidence="1" id="KW-0812">Transmembrane</keyword>
<dbReference type="AlphaFoldDB" id="A0A504IUQ9"/>
<evidence type="ECO:0000313" key="4">
    <source>
        <dbReference type="Proteomes" id="UP000315540"/>
    </source>
</evidence>
<evidence type="ECO:0000259" key="2">
    <source>
        <dbReference type="PROSITE" id="PS50930"/>
    </source>
</evidence>
<dbReference type="InterPro" id="IPR007492">
    <property type="entry name" value="LytTR_DNA-bd_dom"/>
</dbReference>
<sequence>MKYSWNNRIEKKWILYSKYEFTISLLFSGLVLLLLVLFQPFEYRSYTLSKVLSDSFLSAVLVLLITFITRCISSYFIKDNTSNDTTNFYDIVNIIFDITIFLVLSFSINQFSGGFNNISYIEWFKVSIKYILVFEILFIPLSLFVRRYFLLHDIVDVSSKNDLFIPKSKEISKSLVKAICFTSEEEKIQLEISPDQVLMLKSSGNYIEVFYIDEEKVKSYLVRNTLSNINDKIKDYSFLFRCHRSYVININKIIKVKGNSRGYQISIDGIPHKIPVSRSRICLFNTVFNQE</sequence>
<protein>
    <submittedName>
        <fullName evidence="3">LytTR family transcriptional regulator</fullName>
    </submittedName>
</protein>
<feature type="transmembrane region" description="Helical" evidence="1">
    <location>
        <begin position="128"/>
        <end position="145"/>
    </location>
</feature>
<dbReference type="Proteomes" id="UP000315540">
    <property type="component" value="Unassembled WGS sequence"/>
</dbReference>
<feature type="transmembrane region" description="Helical" evidence="1">
    <location>
        <begin position="88"/>
        <end position="108"/>
    </location>
</feature>
<feature type="transmembrane region" description="Helical" evidence="1">
    <location>
        <begin position="56"/>
        <end position="76"/>
    </location>
</feature>
<dbReference type="Gene3D" id="2.40.50.1020">
    <property type="entry name" value="LytTr DNA-binding domain"/>
    <property type="match status" value="1"/>
</dbReference>
<reference evidence="3 4" key="1">
    <citation type="submission" date="2019-06" db="EMBL/GenBank/DDBJ databases">
        <authorList>
            <person name="Meng X."/>
        </authorList>
    </citation>
    <scope>NUCLEOTIDE SEQUENCE [LARGE SCALE GENOMIC DNA]</scope>
    <source>
        <strain evidence="3 4">M625</strain>
    </source>
</reference>
<dbReference type="GO" id="GO:0000156">
    <property type="term" value="F:phosphorelay response regulator activity"/>
    <property type="evidence" value="ECO:0007669"/>
    <property type="project" value="InterPro"/>
</dbReference>
<keyword evidence="1" id="KW-0472">Membrane</keyword>
<evidence type="ECO:0000313" key="3">
    <source>
        <dbReference type="EMBL" id="TPN82066.1"/>
    </source>
</evidence>
<feature type="transmembrane region" description="Helical" evidence="1">
    <location>
        <begin position="21"/>
        <end position="41"/>
    </location>
</feature>
<dbReference type="PROSITE" id="PS50930">
    <property type="entry name" value="HTH_LYTTR"/>
    <property type="match status" value="1"/>
</dbReference>
<dbReference type="EMBL" id="VFWZ01000009">
    <property type="protein sequence ID" value="TPN82066.1"/>
    <property type="molecule type" value="Genomic_DNA"/>
</dbReference>
<proteinExistence type="predicted"/>
<dbReference type="SMART" id="SM00850">
    <property type="entry name" value="LytTR"/>
    <property type="match status" value="1"/>
</dbReference>
<accession>A0A504IUQ9</accession>
<dbReference type="RefSeq" id="WP_140596722.1">
    <property type="nucleotide sequence ID" value="NZ_VFWZ01000009.1"/>
</dbReference>
<evidence type="ECO:0000256" key="1">
    <source>
        <dbReference type="SAM" id="Phobius"/>
    </source>
</evidence>